<dbReference type="EMBL" id="JAPHNL010000036">
    <property type="protein sequence ID" value="MCX3059190.1"/>
    <property type="molecule type" value="Genomic_DNA"/>
</dbReference>
<evidence type="ECO:0000259" key="6">
    <source>
        <dbReference type="Pfam" id="PF17102"/>
    </source>
</evidence>
<dbReference type="RefSeq" id="WP_266596773.1">
    <property type="nucleotide sequence ID" value="NZ_JAPHNL010000036.1"/>
</dbReference>
<dbReference type="Proteomes" id="UP001163064">
    <property type="component" value="Unassembled WGS sequence"/>
</dbReference>
<dbReference type="Pfam" id="PF17102">
    <property type="entry name" value="Stealth_CR3"/>
    <property type="match status" value="1"/>
</dbReference>
<accession>A0ABT3TR01</accession>
<dbReference type="InterPro" id="IPR031356">
    <property type="entry name" value="Stealth_CR4"/>
</dbReference>
<evidence type="ECO:0000313" key="8">
    <source>
        <dbReference type="EMBL" id="MCX3059190.1"/>
    </source>
</evidence>
<comment type="similarity">
    <text evidence="1">Belongs to the stealth family.</text>
</comment>
<feature type="domain" description="Stealth protein CR2 conserved region 2" evidence="4">
    <location>
        <begin position="311"/>
        <end position="417"/>
    </location>
</feature>
<evidence type="ECO:0000256" key="2">
    <source>
        <dbReference type="ARBA" id="ARBA00022679"/>
    </source>
</evidence>
<dbReference type="InterPro" id="IPR031358">
    <property type="entry name" value="Stealth_CR1"/>
</dbReference>
<keyword evidence="3" id="KW-0270">Exopolysaccharide synthesis</keyword>
<dbReference type="InterPro" id="IPR021520">
    <property type="entry name" value="Stealth_CR2"/>
</dbReference>
<keyword evidence="2" id="KW-0808">Transferase</keyword>
<dbReference type="Pfam" id="PF17103">
    <property type="entry name" value="Stealth_CR4"/>
    <property type="match status" value="1"/>
</dbReference>
<dbReference type="PANTHER" id="PTHR24045">
    <property type="match status" value="1"/>
</dbReference>
<evidence type="ECO:0000256" key="1">
    <source>
        <dbReference type="ARBA" id="ARBA00007583"/>
    </source>
</evidence>
<evidence type="ECO:0000256" key="3">
    <source>
        <dbReference type="ARBA" id="ARBA00023169"/>
    </source>
</evidence>
<dbReference type="Pfam" id="PF17101">
    <property type="entry name" value="Stealth_CR1"/>
    <property type="match status" value="1"/>
</dbReference>
<evidence type="ECO:0000313" key="9">
    <source>
        <dbReference type="Proteomes" id="UP001163064"/>
    </source>
</evidence>
<proteinExistence type="inferred from homology"/>
<reference evidence="8" key="1">
    <citation type="submission" date="2022-10" db="EMBL/GenBank/DDBJ databases">
        <title>Streptomyces beihaiensis sp. nov., a chitin degrading actinobacterium, isolated from shrimp pond soil.</title>
        <authorList>
            <person name="Xie J."/>
            <person name="Shen N."/>
        </authorList>
    </citation>
    <scope>NUCLEOTIDE SEQUENCE</scope>
    <source>
        <strain evidence="8">GXMU-J5</strain>
    </source>
</reference>
<name>A0ABT3TR01_9ACTN</name>
<feature type="domain" description="Stealth protein CR1 conserved region 1" evidence="5">
    <location>
        <begin position="274"/>
        <end position="295"/>
    </location>
</feature>
<dbReference type="InterPro" id="IPR047141">
    <property type="entry name" value="Stealth"/>
</dbReference>
<feature type="domain" description="Stealth protein CR3 conserved region 3" evidence="6">
    <location>
        <begin position="461"/>
        <end position="508"/>
    </location>
</feature>
<dbReference type="PANTHER" id="PTHR24045:SF0">
    <property type="entry name" value="N-ACETYLGLUCOSAMINE-1-PHOSPHOTRANSFERASE SUBUNITS ALPHA_BETA"/>
    <property type="match status" value="1"/>
</dbReference>
<organism evidence="8 9">
    <name type="scientific">Streptomyces beihaiensis</name>
    <dbReference type="NCBI Taxonomy" id="2984495"/>
    <lineage>
        <taxon>Bacteria</taxon>
        <taxon>Bacillati</taxon>
        <taxon>Actinomycetota</taxon>
        <taxon>Actinomycetes</taxon>
        <taxon>Kitasatosporales</taxon>
        <taxon>Streptomycetaceae</taxon>
        <taxon>Streptomyces</taxon>
    </lineage>
</organism>
<keyword evidence="9" id="KW-1185">Reference proteome</keyword>
<gene>
    <name evidence="8" type="ORF">OFY01_05300</name>
</gene>
<evidence type="ECO:0000259" key="5">
    <source>
        <dbReference type="Pfam" id="PF17101"/>
    </source>
</evidence>
<sequence>MHNPEAPQLVATYRRILPVGARRAIAQRVDPELRRQVKVKIAAAADTTETWKKTRFARRFGPLVAHPDRRVVYVAHSARIAHVQEDPTPLSARRANLEDVMSALRGAGIAHFCVRTASHTAAAVAVEESDRARALAALGRLCRIKPGYVSAAGRGAADVPDGALAPGYQAASWPRFGAADAIRCTWYRTDAAGALVLGARYGCDIEFWRRQGGELVSPRGGVITESVPADEAPVQADESLFTDLAPLEPRPGYEPVRVPTRPFFTARTTQRPDFPIDAVYTWVDGNDEKWARRRAEHADVPYHAESANDARFLSRDELRYSLRSLHLYAPWIRNIYIVTDDQTPSWLDTDHPKIKLVSHRDIFRPADVLPVFNSHAIESQLHHIEGLSEHFLYLNDDVMFGREVVPQDFFLRNGLSKFFPSPALVPLGDRDPSDPPVAAAGKNNRRLIEERFGATLVQKMKHMPHALHRAVLAEIEDEFPEEHRRTAASRFRSPDDISVTSSLHHYYAFHTSRAFPARGGLRYMYCDISQDGAERKLGTLLKQRSHHVLCVNDTVSDASDMTRLGDLLDTFLGRYFPSPSPFERDA</sequence>
<protein>
    <submittedName>
        <fullName evidence="8">Stealth conserved region 3 domain-containing protein</fullName>
    </submittedName>
</protein>
<feature type="domain" description="Stealth protein CR4 conserved region 4" evidence="7">
    <location>
        <begin position="540"/>
        <end position="585"/>
    </location>
</feature>
<comment type="caution">
    <text evidence="8">The sequence shown here is derived from an EMBL/GenBank/DDBJ whole genome shotgun (WGS) entry which is preliminary data.</text>
</comment>
<dbReference type="Pfam" id="PF11380">
    <property type="entry name" value="Stealth_CR2"/>
    <property type="match status" value="1"/>
</dbReference>
<dbReference type="InterPro" id="IPR031357">
    <property type="entry name" value="Stealth_CR3"/>
</dbReference>
<evidence type="ECO:0000259" key="4">
    <source>
        <dbReference type="Pfam" id="PF11380"/>
    </source>
</evidence>
<evidence type="ECO:0000259" key="7">
    <source>
        <dbReference type="Pfam" id="PF17103"/>
    </source>
</evidence>